<accession>A0A1C9HYM4</accession>
<organism evidence="1">
    <name type="scientific">Rhizobium leguminosarum bv. trifolii</name>
    <dbReference type="NCBI Taxonomy" id="386"/>
    <lineage>
        <taxon>Bacteria</taxon>
        <taxon>Pseudomonadati</taxon>
        <taxon>Pseudomonadota</taxon>
        <taxon>Alphaproteobacteria</taxon>
        <taxon>Hyphomicrobiales</taxon>
        <taxon>Rhizobiaceae</taxon>
        <taxon>Rhizobium/Agrobacterium group</taxon>
        <taxon>Rhizobium</taxon>
    </lineage>
</organism>
<proteinExistence type="predicted"/>
<reference evidence="1" key="1">
    <citation type="journal article" date="2015" name="BMC Genomics">
        <title>Transcriptome profiling of a Rhizobium leguminosarum bv. trifolii rosR mutant reveals the role of the transcriptional regulator RosR in motility, synthesis of cell-surface components, and other cellular processes.</title>
        <authorList>
            <person name="Rachwal K."/>
            <person name="Matczynska E."/>
            <person name="Janczarek M."/>
        </authorList>
    </citation>
    <scope>NUCLEOTIDE SEQUENCE</scope>
    <source>
        <strain evidence="1">Rt24.2</strain>
    </source>
</reference>
<sequence>MAELKPLAEKVWRYCKTQDISGKTMTGKIKYSAVTGREARTTATTLCQSGMLMRLSRA</sequence>
<dbReference type="RefSeq" id="WP_168319055.1">
    <property type="nucleotide sequence ID" value="NZ_MAMO01000045.1"/>
</dbReference>
<dbReference type="AlphaFoldDB" id="A0A1C9HYM4"/>
<reference evidence="1" key="2">
    <citation type="journal article" date="2016" name="Front. Microbiol.">
        <title>The Regulatory Protein RosR Affects Rhizobium leguminosarum bv. trifolii Protein Profiles, Cell Surface Properties, and Symbiosis with Clover.</title>
        <authorList>
            <person name="Rachwal K."/>
            <person name="Boguszewska A."/>
            <person name="Kopcinska J."/>
            <person name="Karas M."/>
            <person name="Tchorzewski M."/>
            <person name="Janczarek M."/>
        </authorList>
    </citation>
    <scope>NUCLEOTIDE SEQUENCE</scope>
    <source>
        <strain evidence="1">Rt24.2</strain>
    </source>
</reference>
<dbReference type="EMBL" id="KX489356">
    <property type="protein sequence ID" value="AOO91720.1"/>
    <property type="molecule type" value="Genomic_DNA"/>
</dbReference>
<name>A0A1C9HYM4_RHILT</name>
<evidence type="ECO:0000313" key="1">
    <source>
        <dbReference type="EMBL" id="AOO91720.1"/>
    </source>
</evidence>
<protein>
    <submittedName>
        <fullName evidence="1">DNA repair protein</fullName>
    </submittedName>
</protein>